<dbReference type="EMBL" id="CP073078">
    <property type="protein sequence ID" value="QUD89453.1"/>
    <property type="molecule type" value="Genomic_DNA"/>
</dbReference>
<dbReference type="Gene3D" id="3.20.20.10">
    <property type="entry name" value="Alanine racemase"/>
    <property type="match status" value="1"/>
</dbReference>
<feature type="domain" description="Alanine racemase N-terminal" evidence="1">
    <location>
        <begin position="57"/>
        <end position="284"/>
    </location>
</feature>
<organism evidence="2 3">
    <name type="scientific">Phenylobacterium montanum</name>
    <dbReference type="NCBI Taxonomy" id="2823693"/>
    <lineage>
        <taxon>Bacteria</taxon>
        <taxon>Pseudomonadati</taxon>
        <taxon>Pseudomonadota</taxon>
        <taxon>Alphaproteobacteria</taxon>
        <taxon>Caulobacterales</taxon>
        <taxon>Caulobacteraceae</taxon>
        <taxon>Phenylobacterium</taxon>
    </lineage>
</organism>
<dbReference type="PANTHER" id="PTHR28004:SF2">
    <property type="entry name" value="D-SERINE DEHYDRATASE"/>
    <property type="match status" value="1"/>
</dbReference>
<keyword evidence="2" id="KW-0413">Isomerase</keyword>
<dbReference type="SUPFAM" id="SSF51419">
    <property type="entry name" value="PLP-binding barrel"/>
    <property type="match status" value="1"/>
</dbReference>
<keyword evidence="3" id="KW-1185">Reference proteome</keyword>
<proteinExistence type="predicted"/>
<protein>
    <submittedName>
        <fullName evidence="2">Alanine racemase</fullName>
        <ecNumber evidence="2">5.1.1.1</ecNumber>
    </submittedName>
</protein>
<name>A0A975G2Q0_9CAUL</name>
<evidence type="ECO:0000313" key="3">
    <source>
        <dbReference type="Proteomes" id="UP000676409"/>
    </source>
</evidence>
<sequence length="417" mass="44717">MRISRRGAIVAGAVAAVAGGAAVLLPRDQGQGGHPPYFARLQAALKRAGIAEPTLVIDRQRLEANIAVVRQALAGTPLALRVVTKSLQAPRLLESVMIGCQTKRLMVFNSVMLQAILDQIPAAEVLLGRPLPGVLVDDFVRRHGDDATPAAQPQWLVDSPSRLAEYLAIVRARQTPVNLNLEIDVGLHRGGLPDARAVAEMIELAKAEPLATVTGLMGYDAQVAGVPFPKAELARVKRQYAAANDVLVAKLGHDPSRTLNTAGSPTYRLHLDDKVANELAIGSAFVKPLDFDRPTLTAHLPAAFIAEPVLKRMDQALIPTLEPLAGALDVLDPNSRRGFFAYGYGDAEPVSPPGLKFSPLYGERAMLTGSARVALNQDDFIFFRPKESEGTFLQYGDLAVYDGGEIVGRWPTFPVAA</sequence>
<dbReference type="PANTHER" id="PTHR28004">
    <property type="entry name" value="ZGC:162816-RELATED"/>
    <property type="match status" value="1"/>
</dbReference>
<dbReference type="RefSeq" id="WP_211939505.1">
    <property type="nucleotide sequence ID" value="NZ_CP073078.1"/>
</dbReference>
<dbReference type="AlphaFoldDB" id="A0A975G2Q0"/>
<dbReference type="GO" id="GO:0008721">
    <property type="term" value="F:D-serine ammonia-lyase activity"/>
    <property type="evidence" value="ECO:0007669"/>
    <property type="project" value="TreeGrafter"/>
</dbReference>
<dbReference type="Pfam" id="PF01168">
    <property type="entry name" value="Ala_racemase_N"/>
    <property type="match status" value="1"/>
</dbReference>
<dbReference type="GO" id="GO:0036088">
    <property type="term" value="P:D-serine catabolic process"/>
    <property type="evidence" value="ECO:0007669"/>
    <property type="project" value="TreeGrafter"/>
</dbReference>
<dbReference type="InterPro" id="IPR029066">
    <property type="entry name" value="PLP-binding_barrel"/>
</dbReference>
<dbReference type="Proteomes" id="UP000676409">
    <property type="component" value="Chromosome"/>
</dbReference>
<dbReference type="KEGG" id="caul:KCG34_06120"/>
<dbReference type="InterPro" id="IPR051466">
    <property type="entry name" value="D-amino_acid_metab_enzyme"/>
</dbReference>
<evidence type="ECO:0000313" key="2">
    <source>
        <dbReference type="EMBL" id="QUD89453.1"/>
    </source>
</evidence>
<dbReference type="InterPro" id="IPR001608">
    <property type="entry name" value="Ala_racemase_N"/>
</dbReference>
<dbReference type="EC" id="5.1.1.1" evidence="2"/>
<dbReference type="GO" id="GO:0008784">
    <property type="term" value="F:alanine racemase activity"/>
    <property type="evidence" value="ECO:0007669"/>
    <property type="project" value="UniProtKB-EC"/>
</dbReference>
<reference evidence="2" key="1">
    <citation type="submission" date="2021-04" db="EMBL/GenBank/DDBJ databases">
        <title>The complete genome sequence of Caulobacter sp. S6.</title>
        <authorList>
            <person name="Tang Y."/>
            <person name="Ouyang W."/>
            <person name="Liu Q."/>
            <person name="Huang B."/>
            <person name="Guo Z."/>
            <person name="Lei P."/>
        </authorList>
    </citation>
    <scope>NUCLEOTIDE SEQUENCE</scope>
    <source>
        <strain evidence="2">S6</strain>
    </source>
</reference>
<accession>A0A975G2Q0</accession>
<evidence type="ECO:0000259" key="1">
    <source>
        <dbReference type="Pfam" id="PF01168"/>
    </source>
</evidence>
<gene>
    <name evidence="2" type="ORF">KCG34_06120</name>
</gene>